<evidence type="ECO:0000256" key="5">
    <source>
        <dbReference type="ARBA" id="ARBA00023136"/>
    </source>
</evidence>
<feature type="transmembrane region" description="Helical" evidence="6">
    <location>
        <begin position="501"/>
        <end position="520"/>
    </location>
</feature>
<evidence type="ECO:0000313" key="8">
    <source>
        <dbReference type="Proteomes" id="UP000790833"/>
    </source>
</evidence>
<evidence type="ECO:0000256" key="1">
    <source>
        <dbReference type="ARBA" id="ARBA00004141"/>
    </source>
</evidence>
<dbReference type="InterPro" id="IPR002293">
    <property type="entry name" value="AA/rel_permease1"/>
</dbReference>
<dbReference type="PANTHER" id="PTHR45649">
    <property type="entry name" value="AMINO-ACID PERMEASE BAT1"/>
    <property type="match status" value="1"/>
</dbReference>
<feature type="transmembrane region" description="Helical" evidence="6">
    <location>
        <begin position="98"/>
        <end position="124"/>
    </location>
</feature>
<keyword evidence="4 6" id="KW-1133">Transmembrane helix</keyword>
<dbReference type="Proteomes" id="UP000790833">
    <property type="component" value="Unassembled WGS sequence"/>
</dbReference>
<dbReference type="RefSeq" id="XP_043047286.1">
    <property type="nucleotide sequence ID" value="XM_043193617.1"/>
</dbReference>
<feature type="transmembrane region" description="Helical" evidence="6">
    <location>
        <begin position="342"/>
        <end position="367"/>
    </location>
</feature>
<dbReference type="EMBL" id="JAHMUF010000024">
    <property type="protein sequence ID" value="KAG7191734.1"/>
    <property type="molecule type" value="Genomic_DNA"/>
</dbReference>
<gene>
    <name evidence="7" type="primary">HNM1</name>
    <name evidence="7" type="ORF">KQ657_002870</name>
</gene>
<dbReference type="PIRSF" id="PIRSF006060">
    <property type="entry name" value="AA_transporter"/>
    <property type="match status" value="1"/>
</dbReference>
<reference evidence="7" key="1">
    <citation type="submission" date="2021-03" db="EMBL/GenBank/DDBJ databases">
        <authorList>
            <person name="Palmer J.M."/>
        </authorList>
    </citation>
    <scope>NUCLEOTIDE SEQUENCE</scope>
    <source>
        <strain evidence="7">ARV_011</strain>
    </source>
</reference>
<sequence>MKLEKSGALEPHVSVEIGEIKSYVSNRSLEEMTDAKATKILSSAQADLDMAAETGYKPELRRNFSVLSLLGVGFGLTNSWFGISASLITSIASGGPMIVVYGIIIVALVSSCIAITLSELISAYPNAGGQYYWTMKLAPKKYAPFLSYLCGALAWAGSVFTSASVTIAIASSFMGMVVLGSGDPNKTVKTWQVFVVYQVANLLLVFFNLYEKPLPAISKGALGISLISFFTIMVVVLAKADGKFQSAHFVFVQFTNGTGWNSSGIAFIVGLINPNWSFSCLDAATHMAEEMLDPRRQIPIAIIGTVIIGFVTSFSYSIAMFFSIRNLEDLYTSRTGVPIMDIFYQVLGSRSGAIGLEILIFLTAIGCNIASHTWQARLCWSFARDNGLPGSKYWRAVSSTGVPVNAHLMSCAWCAVIGCIYMGSTTAYNAMVVGCIIFLLLSYLIPTVCLLIKGRNNIPHGPFWCGTVGLISNCVLIFWAIFATVFYSLPAVMPVTQNNMNYVSAVFVGYTLYCVIYWMLRGKHRFTYVEEREAGIPDLTHELSHKLEELEVVLSAKVTNLDTVLSARNARRYDGIDQKM</sequence>
<evidence type="ECO:0000313" key="7">
    <source>
        <dbReference type="EMBL" id="KAG7191734.1"/>
    </source>
</evidence>
<organism evidence="7 8">
    <name type="scientific">Scheffersomyces spartinae</name>
    <dbReference type="NCBI Taxonomy" id="45513"/>
    <lineage>
        <taxon>Eukaryota</taxon>
        <taxon>Fungi</taxon>
        <taxon>Dikarya</taxon>
        <taxon>Ascomycota</taxon>
        <taxon>Saccharomycotina</taxon>
        <taxon>Pichiomycetes</taxon>
        <taxon>Debaryomycetaceae</taxon>
        <taxon>Scheffersomyces</taxon>
    </lineage>
</organism>
<evidence type="ECO:0000256" key="2">
    <source>
        <dbReference type="ARBA" id="ARBA00022448"/>
    </source>
</evidence>
<dbReference type="GO" id="GO:0016020">
    <property type="term" value="C:membrane"/>
    <property type="evidence" value="ECO:0007669"/>
    <property type="project" value="UniProtKB-SubCell"/>
</dbReference>
<feature type="transmembrane region" description="Helical" evidence="6">
    <location>
        <begin position="222"/>
        <end position="240"/>
    </location>
</feature>
<feature type="transmembrane region" description="Helical" evidence="6">
    <location>
        <begin position="260"/>
        <end position="278"/>
    </location>
</feature>
<feature type="transmembrane region" description="Helical" evidence="6">
    <location>
        <begin position="66"/>
        <end position="92"/>
    </location>
</feature>
<dbReference type="GO" id="GO:0015101">
    <property type="term" value="F:organic cation transmembrane transporter activity"/>
    <property type="evidence" value="ECO:0007669"/>
    <property type="project" value="UniProtKB-ARBA"/>
</dbReference>
<protein>
    <submittedName>
        <fullName evidence="7">Choline transporter</fullName>
    </submittedName>
</protein>
<dbReference type="FunFam" id="1.20.1740.10:FF:000046">
    <property type="entry name" value="Amino-acid permease, putative"/>
    <property type="match status" value="1"/>
</dbReference>
<feature type="transmembrane region" description="Helical" evidence="6">
    <location>
        <begin position="464"/>
        <end position="489"/>
    </location>
</feature>
<proteinExistence type="predicted"/>
<feature type="transmembrane region" description="Helical" evidence="6">
    <location>
        <begin position="190"/>
        <end position="210"/>
    </location>
</feature>
<keyword evidence="5 6" id="KW-0472">Membrane</keyword>
<name>A0A9P7V6C2_9ASCO</name>
<feature type="transmembrane region" description="Helical" evidence="6">
    <location>
        <begin position="145"/>
        <end position="170"/>
    </location>
</feature>
<evidence type="ECO:0000256" key="6">
    <source>
        <dbReference type="SAM" id="Phobius"/>
    </source>
</evidence>
<dbReference type="OrthoDB" id="2417308at2759"/>
<evidence type="ECO:0000256" key="4">
    <source>
        <dbReference type="ARBA" id="ARBA00022989"/>
    </source>
</evidence>
<comment type="subcellular location">
    <subcellularLocation>
        <location evidence="1">Membrane</location>
        <topology evidence="1">Multi-pass membrane protein</topology>
    </subcellularLocation>
</comment>
<evidence type="ECO:0000256" key="3">
    <source>
        <dbReference type="ARBA" id="ARBA00022692"/>
    </source>
</evidence>
<keyword evidence="3 6" id="KW-0812">Transmembrane</keyword>
<keyword evidence="8" id="KW-1185">Reference proteome</keyword>
<dbReference type="Gene3D" id="1.20.1740.10">
    <property type="entry name" value="Amino acid/polyamine transporter I"/>
    <property type="match status" value="1"/>
</dbReference>
<dbReference type="Pfam" id="PF13520">
    <property type="entry name" value="AA_permease_2"/>
    <property type="match status" value="1"/>
</dbReference>
<dbReference type="AlphaFoldDB" id="A0A9P7V6C2"/>
<accession>A0A9P7V6C2</accession>
<dbReference type="PANTHER" id="PTHR45649:SF7">
    <property type="entry name" value="CHOLINE TRANSPORT PROTEIN"/>
    <property type="match status" value="1"/>
</dbReference>
<dbReference type="GeneID" id="66116244"/>
<keyword evidence="2" id="KW-0813">Transport</keyword>
<feature type="transmembrane region" description="Helical" evidence="6">
    <location>
        <begin position="430"/>
        <end position="452"/>
    </location>
</feature>
<feature type="transmembrane region" description="Helical" evidence="6">
    <location>
        <begin position="298"/>
        <end position="322"/>
    </location>
</feature>
<feature type="transmembrane region" description="Helical" evidence="6">
    <location>
        <begin position="402"/>
        <end position="424"/>
    </location>
</feature>
<comment type="caution">
    <text evidence="7">The sequence shown here is derived from an EMBL/GenBank/DDBJ whole genome shotgun (WGS) entry which is preliminary data.</text>
</comment>